<dbReference type="Proteomes" id="UP001612928">
    <property type="component" value="Unassembled WGS sequence"/>
</dbReference>
<protein>
    <submittedName>
        <fullName evidence="3">Lysostaphin resistance A-like protein</fullName>
    </submittedName>
</protein>
<keyword evidence="4" id="KW-1185">Reference proteome</keyword>
<keyword evidence="1" id="KW-0472">Membrane</keyword>
<dbReference type="RefSeq" id="WP_397025144.1">
    <property type="nucleotide sequence ID" value="NZ_JBITMB010000009.1"/>
</dbReference>
<gene>
    <name evidence="3" type="ORF">ACIBP5_33140</name>
</gene>
<dbReference type="InterPro" id="IPR003675">
    <property type="entry name" value="Rce1/LyrA-like_dom"/>
</dbReference>
<feature type="transmembrane region" description="Helical" evidence="1">
    <location>
        <begin position="20"/>
        <end position="43"/>
    </location>
</feature>
<dbReference type="Pfam" id="PF02517">
    <property type="entry name" value="Rce1-like"/>
    <property type="match status" value="1"/>
</dbReference>
<accession>A0ABW8ADI8</accession>
<dbReference type="EMBL" id="JBITMB010000009">
    <property type="protein sequence ID" value="MFI7444845.1"/>
    <property type="molecule type" value="Genomic_DNA"/>
</dbReference>
<evidence type="ECO:0000313" key="4">
    <source>
        <dbReference type="Proteomes" id="UP001612928"/>
    </source>
</evidence>
<proteinExistence type="predicted"/>
<name>A0ABW8ADI8_9ACTN</name>
<sequence>MTAWLVLTYTGPLAVPSSDYAARVDLGTLVLTVVVVFAVNSLLEEVFYRRRLQTRWEHVIGRRPAIVLTSLLWAAWHVGIQGTGHLPTDLSSAIVDQGVLGLFLGCLWSRYRLMWPILVVHGAMPPPPFCRACCDAGQAT</sequence>
<keyword evidence="1" id="KW-0812">Transmembrane</keyword>
<evidence type="ECO:0000313" key="3">
    <source>
        <dbReference type="EMBL" id="MFI7444845.1"/>
    </source>
</evidence>
<organism evidence="3 4">
    <name type="scientific">Nonomuraea indica</name>
    <dbReference type="NCBI Taxonomy" id="1581193"/>
    <lineage>
        <taxon>Bacteria</taxon>
        <taxon>Bacillati</taxon>
        <taxon>Actinomycetota</taxon>
        <taxon>Actinomycetes</taxon>
        <taxon>Streptosporangiales</taxon>
        <taxon>Streptosporangiaceae</taxon>
        <taxon>Nonomuraea</taxon>
    </lineage>
</organism>
<feature type="domain" description="CAAX prenyl protease 2/Lysostaphin resistance protein A-like" evidence="2">
    <location>
        <begin position="29"/>
        <end position="124"/>
    </location>
</feature>
<comment type="caution">
    <text evidence="3">The sequence shown here is derived from an EMBL/GenBank/DDBJ whole genome shotgun (WGS) entry which is preliminary data.</text>
</comment>
<reference evidence="3 4" key="1">
    <citation type="submission" date="2024-10" db="EMBL/GenBank/DDBJ databases">
        <title>The Natural Products Discovery Center: Release of the First 8490 Sequenced Strains for Exploring Actinobacteria Biosynthetic Diversity.</title>
        <authorList>
            <person name="Kalkreuter E."/>
            <person name="Kautsar S.A."/>
            <person name="Yang D."/>
            <person name="Bader C.D."/>
            <person name="Teijaro C.N."/>
            <person name="Fluegel L."/>
            <person name="Davis C.M."/>
            <person name="Simpson J.R."/>
            <person name="Lauterbach L."/>
            <person name="Steele A.D."/>
            <person name="Gui C."/>
            <person name="Meng S."/>
            <person name="Li G."/>
            <person name="Viehrig K."/>
            <person name="Ye F."/>
            <person name="Su P."/>
            <person name="Kiefer A.F."/>
            <person name="Nichols A."/>
            <person name="Cepeda A.J."/>
            <person name="Yan W."/>
            <person name="Fan B."/>
            <person name="Jiang Y."/>
            <person name="Adhikari A."/>
            <person name="Zheng C.-J."/>
            <person name="Schuster L."/>
            <person name="Cowan T.M."/>
            <person name="Smanski M.J."/>
            <person name="Chevrette M.G."/>
            <person name="De Carvalho L.P.S."/>
            <person name="Shen B."/>
        </authorList>
    </citation>
    <scope>NUCLEOTIDE SEQUENCE [LARGE SCALE GENOMIC DNA]</scope>
    <source>
        <strain evidence="3 4">NPDC049503</strain>
    </source>
</reference>
<evidence type="ECO:0000256" key="1">
    <source>
        <dbReference type="SAM" id="Phobius"/>
    </source>
</evidence>
<evidence type="ECO:0000259" key="2">
    <source>
        <dbReference type="Pfam" id="PF02517"/>
    </source>
</evidence>
<keyword evidence="1" id="KW-1133">Transmembrane helix</keyword>